<comment type="caution">
    <text evidence="5">The sequence shown here is derived from an EMBL/GenBank/DDBJ whole genome shotgun (WGS) entry which is preliminary data.</text>
</comment>
<evidence type="ECO:0000259" key="4">
    <source>
        <dbReference type="Pfam" id="PF07992"/>
    </source>
</evidence>
<dbReference type="PRINTS" id="PR00469">
    <property type="entry name" value="PNDRDTASEII"/>
</dbReference>
<sequence>MLGRARRTVVVIDAGSPRNRDADAVHNLCGQEGVAPGRLLARGRQDVSRYGVEIVPGEVAEVRRDGAHTVSRTASGDVLRARAVVLATGVVEDLPAVAGLAALWGRDVVSCPYCHGWEARDKAVAVLGTGPRAWRQVLLMRRYTEDLALLGNGPAGLDDQQLEYVRRTGIAVEEQPVARVRSEDGHLAGIELADGTVLARDVVFAATTRRQPSGLAAELGCLIEVAGVGTDPAGRTSVPGVWAVGSATDPSLTIAGSAGHATGVAIAINDALVDEDLALALRS</sequence>
<protein>
    <submittedName>
        <fullName evidence="5">NAD(P)/FAD-dependent oxidoreductase</fullName>
    </submittedName>
</protein>
<evidence type="ECO:0000313" key="6">
    <source>
        <dbReference type="Proteomes" id="UP001500804"/>
    </source>
</evidence>
<keyword evidence="1" id="KW-0285">Flavoprotein</keyword>
<accession>A0ABP9NX34</accession>
<name>A0ABP9NX34_9PSEU</name>
<evidence type="ECO:0000313" key="5">
    <source>
        <dbReference type="EMBL" id="GAA5133825.1"/>
    </source>
</evidence>
<organism evidence="5 6">
    <name type="scientific">Pseudonocardia adelaidensis</name>
    <dbReference type="NCBI Taxonomy" id="648754"/>
    <lineage>
        <taxon>Bacteria</taxon>
        <taxon>Bacillati</taxon>
        <taxon>Actinomycetota</taxon>
        <taxon>Actinomycetes</taxon>
        <taxon>Pseudonocardiales</taxon>
        <taxon>Pseudonocardiaceae</taxon>
        <taxon>Pseudonocardia</taxon>
    </lineage>
</organism>
<gene>
    <name evidence="5" type="ORF">GCM10023320_60580</name>
</gene>
<dbReference type="Proteomes" id="UP001500804">
    <property type="component" value="Unassembled WGS sequence"/>
</dbReference>
<dbReference type="EMBL" id="BAABJO010000028">
    <property type="protein sequence ID" value="GAA5133825.1"/>
    <property type="molecule type" value="Genomic_DNA"/>
</dbReference>
<evidence type="ECO:0000256" key="2">
    <source>
        <dbReference type="ARBA" id="ARBA00023002"/>
    </source>
</evidence>
<dbReference type="SUPFAM" id="SSF51905">
    <property type="entry name" value="FAD/NAD(P)-binding domain"/>
    <property type="match status" value="1"/>
</dbReference>
<evidence type="ECO:0000256" key="1">
    <source>
        <dbReference type="ARBA" id="ARBA00022630"/>
    </source>
</evidence>
<comment type="catalytic activity">
    <reaction evidence="3">
        <text>[thioredoxin]-dithiol + NADP(+) = [thioredoxin]-disulfide + NADPH + H(+)</text>
        <dbReference type="Rhea" id="RHEA:20345"/>
        <dbReference type="Rhea" id="RHEA-COMP:10698"/>
        <dbReference type="Rhea" id="RHEA-COMP:10700"/>
        <dbReference type="ChEBI" id="CHEBI:15378"/>
        <dbReference type="ChEBI" id="CHEBI:29950"/>
        <dbReference type="ChEBI" id="CHEBI:50058"/>
        <dbReference type="ChEBI" id="CHEBI:57783"/>
        <dbReference type="ChEBI" id="CHEBI:58349"/>
        <dbReference type="EC" id="1.8.1.9"/>
    </reaction>
</comment>
<proteinExistence type="predicted"/>
<feature type="domain" description="FAD/NAD(P)-binding" evidence="4">
    <location>
        <begin position="49"/>
        <end position="252"/>
    </location>
</feature>
<dbReference type="InterPro" id="IPR036188">
    <property type="entry name" value="FAD/NAD-bd_sf"/>
</dbReference>
<keyword evidence="2" id="KW-0560">Oxidoreductase</keyword>
<dbReference type="Gene3D" id="3.50.50.60">
    <property type="entry name" value="FAD/NAD(P)-binding domain"/>
    <property type="match status" value="2"/>
</dbReference>
<keyword evidence="6" id="KW-1185">Reference proteome</keyword>
<dbReference type="InterPro" id="IPR023753">
    <property type="entry name" value="FAD/NAD-binding_dom"/>
</dbReference>
<dbReference type="InterPro" id="IPR050097">
    <property type="entry name" value="Ferredoxin-NADP_redctase_2"/>
</dbReference>
<evidence type="ECO:0000256" key="3">
    <source>
        <dbReference type="ARBA" id="ARBA00048132"/>
    </source>
</evidence>
<dbReference type="PANTHER" id="PTHR48105">
    <property type="entry name" value="THIOREDOXIN REDUCTASE 1-RELATED-RELATED"/>
    <property type="match status" value="1"/>
</dbReference>
<reference evidence="6" key="1">
    <citation type="journal article" date="2019" name="Int. J. Syst. Evol. Microbiol.">
        <title>The Global Catalogue of Microorganisms (GCM) 10K type strain sequencing project: providing services to taxonomists for standard genome sequencing and annotation.</title>
        <authorList>
            <consortium name="The Broad Institute Genomics Platform"/>
            <consortium name="The Broad Institute Genome Sequencing Center for Infectious Disease"/>
            <person name="Wu L."/>
            <person name="Ma J."/>
        </authorList>
    </citation>
    <scope>NUCLEOTIDE SEQUENCE [LARGE SCALE GENOMIC DNA]</scope>
    <source>
        <strain evidence="6">JCM 18302</strain>
    </source>
</reference>
<dbReference type="PRINTS" id="PR00368">
    <property type="entry name" value="FADPNR"/>
</dbReference>
<dbReference type="Pfam" id="PF07992">
    <property type="entry name" value="Pyr_redox_2"/>
    <property type="match status" value="1"/>
</dbReference>